<proteinExistence type="predicted"/>
<name>A0A7R8CGC1_LEPSM</name>
<evidence type="ECO:0000313" key="2">
    <source>
        <dbReference type="Proteomes" id="UP000675881"/>
    </source>
</evidence>
<reference evidence="1" key="1">
    <citation type="submission" date="2021-02" db="EMBL/GenBank/DDBJ databases">
        <authorList>
            <person name="Bekaert M."/>
        </authorList>
    </citation>
    <scope>NUCLEOTIDE SEQUENCE</scope>
    <source>
        <strain evidence="1">IoA-00</strain>
    </source>
</reference>
<protein>
    <submittedName>
        <fullName evidence="1">(salmon louse) hypothetical protein</fullName>
    </submittedName>
</protein>
<accession>A0A7R8CGC1</accession>
<evidence type="ECO:0000313" key="1">
    <source>
        <dbReference type="EMBL" id="CAF2774641.1"/>
    </source>
</evidence>
<sequence>MFFAFVLNKGFDPSLQRKELNEEEMNMAMGYANEKYPALVPIIMKFQARSPPFFNHSSNILSAVYQLITAAALSSKVERVFSSFWTRVFLFGEAHPHGARPHFLPRDNTSSSSLWICFESLSMESI</sequence>
<dbReference type="Proteomes" id="UP000675881">
    <property type="component" value="Chromosome 1"/>
</dbReference>
<dbReference type="AlphaFoldDB" id="A0A7R8CGC1"/>
<gene>
    <name evidence="1" type="ORF">LSAA_1296</name>
</gene>
<dbReference type="EMBL" id="HG994580">
    <property type="protein sequence ID" value="CAF2774641.1"/>
    <property type="molecule type" value="Genomic_DNA"/>
</dbReference>
<keyword evidence="2" id="KW-1185">Reference proteome</keyword>
<organism evidence="1 2">
    <name type="scientific">Lepeophtheirus salmonis</name>
    <name type="common">Salmon louse</name>
    <name type="synonym">Caligus salmonis</name>
    <dbReference type="NCBI Taxonomy" id="72036"/>
    <lineage>
        <taxon>Eukaryota</taxon>
        <taxon>Metazoa</taxon>
        <taxon>Ecdysozoa</taxon>
        <taxon>Arthropoda</taxon>
        <taxon>Crustacea</taxon>
        <taxon>Multicrustacea</taxon>
        <taxon>Hexanauplia</taxon>
        <taxon>Copepoda</taxon>
        <taxon>Siphonostomatoida</taxon>
        <taxon>Caligidae</taxon>
        <taxon>Lepeophtheirus</taxon>
    </lineage>
</organism>